<comment type="caution">
    <text evidence="2">The sequence shown here is derived from an EMBL/GenBank/DDBJ whole genome shotgun (WGS) entry which is preliminary data.</text>
</comment>
<organism evidence="2 3">
    <name type="scientific">Karstenula rhodostoma CBS 690.94</name>
    <dbReference type="NCBI Taxonomy" id="1392251"/>
    <lineage>
        <taxon>Eukaryota</taxon>
        <taxon>Fungi</taxon>
        <taxon>Dikarya</taxon>
        <taxon>Ascomycota</taxon>
        <taxon>Pezizomycotina</taxon>
        <taxon>Dothideomycetes</taxon>
        <taxon>Pleosporomycetidae</taxon>
        <taxon>Pleosporales</taxon>
        <taxon>Massarineae</taxon>
        <taxon>Didymosphaeriaceae</taxon>
        <taxon>Karstenula</taxon>
    </lineage>
</organism>
<gene>
    <name evidence="2" type="ORF">P171DRAFT_478182</name>
</gene>
<dbReference type="Proteomes" id="UP000799764">
    <property type="component" value="Unassembled WGS sequence"/>
</dbReference>
<name>A0A9P4U5P3_9PLEO</name>
<dbReference type="EMBL" id="MU001518">
    <property type="protein sequence ID" value="KAF2437197.1"/>
    <property type="molecule type" value="Genomic_DNA"/>
</dbReference>
<proteinExistence type="predicted"/>
<accession>A0A9P4U5P3</accession>
<dbReference type="AlphaFoldDB" id="A0A9P4U5P3"/>
<evidence type="ECO:0000313" key="2">
    <source>
        <dbReference type="EMBL" id="KAF2437197.1"/>
    </source>
</evidence>
<dbReference type="OrthoDB" id="3794420at2759"/>
<evidence type="ECO:0000313" key="3">
    <source>
        <dbReference type="Proteomes" id="UP000799764"/>
    </source>
</evidence>
<reference evidence="2" key="1">
    <citation type="journal article" date="2020" name="Stud. Mycol.">
        <title>101 Dothideomycetes genomes: a test case for predicting lifestyles and emergence of pathogens.</title>
        <authorList>
            <person name="Haridas S."/>
            <person name="Albert R."/>
            <person name="Binder M."/>
            <person name="Bloem J."/>
            <person name="Labutti K."/>
            <person name="Salamov A."/>
            <person name="Andreopoulos B."/>
            <person name="Baker S."/>
            <person name="Barry K."/>
            <person name="Bills G."/>
            <person name="Bluhm B."/>
            <person name="Cannon C."/>
            <person name="Castanera R."/>
            <person name="Culley D."/>
            <person name="Daum C."/>
            <person name="Ezra D."/>
            <person name="Gonzalez J."/>
            <person name="Henrissat B."/>
            <person name="Kuo A."/>
            <person name="Liang C."/>
            <person name="Lipzen A."/>
            <person name="Lutzoni F."/>
            <person name="Magnuson J."/>
            <person name="Mondo S."/>
            <person name="Nolan M."/>
            <person name="Ohm R."/>
            <person name="Pangilinan J."/>
            <person name="Park H.-J."/>
            <person name="Ramirez L."/>
            <person name="Alfaro M."/>
            <person name="Sun H."/>
            <person name="Tritt A."/>
            <person name="Yoshinaga Y."/>
            <person name="Zwiers L.-H."/>
            <person name="Turgeon B."/>
            <person name="Goodwin S."/>
            <person name="Spatafora J."/>
            <person name="Crous P."/>
            <person name="Grigoriev I."/>
        </authorList>
    </citation>
    <scope>NUCLEOTIDE SEQUENCE</scope>
    <source>
        <strain evidence="2">CBS 690.94</strain>
    </source>
</reference>
<feature type="chain" id="PRO_5040441114" evidence="1">
    <location>
        <begin position="23"/>
        <end position="432"/>
    </location>
</feature>
<evidence type="ECO:0000256" key="1">
    <source>
        <dbReference type="SAM" id="SignalP"/>
    </source>
</evidence>
<keyword evidence="1" id="KW-0732">Signal</keyword>
<keyword evidence="3" id="KW-1185">Reference proteome</keyword>
<protein>
    <submittedName>
        <fullName evidence="2">Uncharacterized protein</fullName>
    </submittedName>
</protein>
<sequence>MAFAPLMAELGLGAAFTMIALAPMVPEWVKKPEGPKMNVKILAGSPDDNSDNTFGGAVPQIALFDVNGERLGYWRNEGGKELLGKGNTADKQVGYIKEKDNRKPEYITLTASGFEGICITSVVVFHPESSDTFAFLPGEIAAQCESVWDEHDGESLLWSNQVTNIQFQSPAGKKGTARPKCLWIDSPDENGKTTTKWKGLGTHLPDFKLDNSTYKEWERDPFQMCGSKARFGLYEKINEMMCPPVFDKAPMEGARIPMSEFPTCAPGLFPDANGNVQEDLCKDPAVHGAERKTLSDAFGLNCENFDDEDGDLHGQCPRHIRQRDPVACNGRRRSEPSRKKKENLQNRFLGKLVKSYDIRQSARELCNSKGSVGPNFYSYHEKQFCDMGKKKLFSLCEDDGQVECFDGLLNTTRHSPTKGNRSVTHDSVQDWR</sequence>
<feature type="signal peptide" evidence="1">
    <location>
        <begin position="1"/>
        <end position="22"/>
    </location>
</feature>